<dbReference type="AlphaFoldDB" id="A0A2I2MC91"/>
<dbReference type="GeneID" id="86819396"/>
<dbReference type="EMBL" id="OENE01000035">
    <property type="protein sequence ID" value="SOU89544.1"/>
    <property type="molecule type" value="Genomic_DNA"/>
</dbReference>
<dbReference type="Proteomes" id="UP000490060">
    <property type="component" value="Unassembled WGS sequence"/>
</dbReference>
<feature type="chain" id="PRO_5014193615" description="TonB C-terminal domain-containing protein" evidence="1">
    <location>
        <begin position="23"/>
        <end position="114"/>
    </location>
</feature>
<proteinExistence type="predicted"/>
<organism evidence="2 3">
    <name type="scientific">Tenacibaculum finnmarkense genomovar ulcerans</name>
    <dbReference type="NCBI Taxonomy" id="2781388"/>
    <lineage>
        <taxon>Bacteria</taxon>
        <taxon>Pseudomonadati</taxon>
        <taxon>Bacteroidota</taxon>
        <taxon>Flavobacteriia</taxon>
        <taxon>Flavobacteriales</taxon>
        <taxon>Flavobacteriaceae</taxon>
        <taxon>Tenacibaculum</taxon>
        <taxon>Tenacibaculum finnmarkense</taxon>
    </lineage>
</organism>
<protein>
    <recommendedName>
        <fullName evidence="4">TonB C-terminal domain-containing protein</fullName>
    </recommendedName>
</protein>
<evidence type="ECO:0000313" key="3">
    <source>
        <dbReference type="Proteomes" id="UP000490060"/>
    </source>
</evidence>
<sequence>MKTIKFLLVALFLSVNVLVANATNPSDKKEELVLINKEVHKLLKNPKFELNSDVSVIVKLTVNSKNELIVLSVNSKNDNQRIENYIKTSLNYKKIAGKVTTDVYNLPVTLVAAR</sequence>
<gene>
    <name evidence="2" type="ORF">TNO010_400120</name>
</gene>
<accession>A0A2I2MC91</accession>
<reference evidence="2 3" key="1">
    <citation type="submission" date="2017-11" db="EMBL/GenBank/DDBJ databases">
        <authorList>
            <person name="Duchaud E."/>
        </authorList>
    </citation>
    <scope>NUCLEOTIDE SEQUENCE [LARGE SCALE GENOMIC DNA]</scope>
    <source>
        <strain evidence="2 3">TNO010</strain>
    </source>
</reference>
<dbReference type="RefSeq" id="WP_058884573.1">
    <property type="nucleotide sequence ID" value="NZ_JAFMUG010000007.1"/>
</dbReference>
<keyword evidence="1" id="KW-0732">Signal</keyword>
<name>A0A2I2MC91_9FLAO</name>
<evidence type="ECO:0000313" key="2">
    <source>
        <dbReference type="EMBL" id="SOU89544.1"/>
    </source>
</evidence>
<evidence type="ECO:0000256" key="1">
    <source>
        <dbReference type="SAM" id="SignalP"/>
    </source>
</evidence>
<feature type="signal peptide" evidence="1">
    <location>
        <begin position="1"/>
        <end position="22"/>
    </location>
</feature>
<evidence type="ECO:0008006" key="4">
    <source>
        <dbReference type="Google" id="ProtNLM"/>
    </source>
</evidence>